<dbReference type="EMBL" id="CAJQZP010000541">
    <property type="protein sequence ID" value="CAG4967294.1"/>
    <property type="molecule type" value="Genomic_DNA"/>
</dbReference>
<protein>
    <submittedName>
        <fullName evidence="2">(apollo) hypothetical protein</fullName>
    </submittedName>
</protein>
<evidence type="ECO:0000313" key="2">
    <source>
        <dbReference type="EMBL" id="CAG4967294.1"/>
    </source>
</evidence>
<organism evidence="2 3">
    <name type="scientific">Parnassius apollo</name>
    <name type="common">Apollo butterfly</name>
    <name type="synonym">Papilio apollo</name>
    <dbReference type="NCBI Taxonomy" id="110799"/>
    <lineage>
        <taxon>Eukaryota</taxon>
        <taxon>Metazoa</taxon>
        <taxon>Ecdysozoa</taxon>
        <taxon>Arthropoda</taxon>
        <taxon>Hexapoda</taxon>
        <taxon>Insecta</taxon>
        <taxon>Pterygota</taxon>
        <taxon>Neoptera</taxon>
        <taxon>Endopterygota</taxon>
        <taxon>Lepidoptera</taxon>
        <taxon>Glossata</taxon>
        <taxon>Ditrysia</taxon>
        <taxon>Papilionoidea</taxon>
        <taxon>Papilionidae</taxon>
        <taxon>Parnassiinae</taxon>
        <taxon>Parnassini</taxon>
        <taxon>Parnassius</taxon>
        <taxon>Parnassius</taxon>
    </lineage>
</organism>
<gene>
    <name evidence="2" type="ORF">PAPOLLO_LOCUS7761</name>
</gene>
<evidence type="ECO:0000256" key="1">
    <source>
        <dbReference type="SAM" id="Coils"/>
    </source>
</evidence>
<feature type="coiled-coil region" evidence="1">
    <location>
        <begin position="186"/>
        <end position="227"/>
    </location>
</feature>
<name>A0A8S3WLS8_PARAO</name>
<proteinExistence type="predicted"/>
<dbReference type="AlphaFoldDB" id="A0A8S3WLS8"/>
<evidence type="ECO:0000313" key="3">
    <source>
        <dbReference type="Proteomes" id="UP000691718"/>
    </source>
</evidence>
<dbReference type="Proteomes" id="UP000691718">
    <property type="component" value="Unassembled WGS sequence"/>
</dbReference>
<feature type="coiled-coil region" evidence="1">
    <location>
        <begin position="88"/>
        <end position="136"/>
    </location>
</feature>
<dbReference type="OrthoDB" id="7478659at2759"/>
<keyword evidence="3" id="KW-1185">Reference proteome</keyword>
<accession>A0A8S3WLS8</accession>
<sequence>MQNLLKSQKELKSTRSHMEYKNITLRKKTVSAAKQTASPKSESVVDISSPLLDSCGIDTEEEYDELEESSLEMLSKSEDYSTIKIYELQEMKEEIKELKINLSSTQNELENTIIENNEYKREINKLKKGIEFLKNISQSPISKSTNEINKGFHVSLTPSNTSKYSHTSHYSPISSKKCDKKCNNLIISLQNKIKESQEQLLNAKKEITELENQIRELSIKLTTQRDKGQLATKLNTIKK</sequence>
<comment type="caution">
    <text evidence="2">The sequence shown here is derived from an EMBL/GenBank/DDBJ whole genome shotgun (WGS) entry which is preliminary data.</text>
</comment>
<keyword evidence="1" id="KW-0175">Coiled coil</keyword>
<reference evidence="2" key="1">
    <citation type="submission" date="2021-04" db="EMBL/GenBank/DDBJ databases">
        <authorList>
            <person name="Tunstrom K."/>
        </authorList>
    </citation>
    <scope>NUCLEOTIDE SEQUENCE</scope>
</reference>